<evidence type="ECO:0000256" key="2">
    <source>
        <dbReference type="ARBA" id="ARBA00011955"/>
    </source>
</evidence>
<dbReference type="AlphaFoldDB" id="A0AAU6W7Y9"/>
<evidence type="ECO:0000256" key="8">
    <source>
        <dbReference type="ARBA" id="ARBA00022842"/>
    </source>
</evidence>
<name>A0AAU6W7Y9_9GAMM</name>
<evidence type="ECO:0000256" key="11">
    <source>
        <dbReference type="PIRNR" id="PIRNR006268"/>
    </source>
</evidence>
<keyword evidence="5 11" id="KW-0808">Transferase</keyword>
<keyword evidence="6 11" id="KW-0479">Metal-binding</keyword>
<protein>
    <recommendedName>
        <fullName evidence="3 11">FAD:protein FMN transferase</fullName>
        <ecNumber evidence="2 11">2.7.1.180</ecNumber>
    </recommendedName>
    <alternativeName>
        <fullName evidence="9 11">Flavin transferase</fullName>
    </alternativeName>
</protein>
<dbReference type="PANTHER" id="PTHR30040:SF2">
    <property type="entry name" value="FAD:PROTEIN FMN TRANSFERASE"/>
    <property type="match status" value="1"/>
</dbReference>
<accession>A0AAU6W7Y9</accession>
<dbReference type="SUPFAM" id="SSF143631">
    <property type="entry name" value="ApbE-like"/>
    <property type="match status" value="1"/>
</dbReference>
<dbReference type="EMBL" id="CP135018">
    <property type="protein sequence ID" value="XAJ81075.1"/>
    <property type="molecule type" value="Genomic_DNA"/>
</dbReference>
<comment type="cofactor">
    <cofactor evidence="12">
        <name>Mg(2+)</name>
        <dbReference type="ChEBI" id="CHEBI:18420"/>
    </cofactor>
    <cofactor evidence="12">
        <name>Mn(2+)</name>
        <dbReference type="ChEBI" id="CHEBI:29035"/>
    </cofactor>
    <text evidence="12">Magnesium. Can also use manganese.</text>
</comment>
<evidence type="ECO:0000256" key="3">
    <source>
        <dbReference type="ARBA" id="ARBA00016337"/>
    </source>
</evidence>
<gene>
    <name evidence="13" type="ORF">RJT31_01155</name>
</gene>
<dbReference type="GO" id="GO:0016740">
    <property type="term" value="F:transferase activity"/>
    <property type="evidence" value="ECO:0007669"/>
    <property type="project" value="UniProtKB-UniRule"/>
</dbReference>
<evidence type="ECO:0000256" key="4">
    <source>
        <dbReference type="ARBA" id="ARBA00022630"/>
    </source>
</evidence>
<dbReference type="InterPro" id="IPR024932">
    <property type="entry name" value="ApbE"/>
</dbReference>
<dbReference type="RefSeq" id="WP_348769555.1">
    <property type="nucleotide sequence ID" value="NZ_CP135018.1"/>
</dbReference>
<keyword evidence="8 11" id="KW-0460">Magnesium</keyword>
<evidence type="ECO:0000256" key="12">
    <source>
        <dbReference type="PIRSR" id="PIRSR006268-2"/>
    </source>
</evidence>
<dbReference type="EC" id="2.7.1.180" evidence="2 11"/>
<evidence type="ECO:0000256" key="10">
    <source>
        <dbReference type="ARBA" id="ARBA00048540"/>
    </source>
</evidence>
<dbReference type="InterPro" id="IPR003374">
    <property type="entry name" value="ApbE-like_sf"/>
</dbReference>
<dbReference type="Pfam" id="PF02424">
    <property type="entry name" value="ApbE"/>
    <property type="match status" value="1"/>
</dbReference>
<dbReference type="GO" id="GO:0046872">
    <property type="term" value="F:metal ion binding"/>
    <property type="evidence" value="ECO:0007669"/>
    <property type="project" value="UniProtKB-UniRule"/>
</dbReference>
<keyword evidence="7 11" id="KW-0274">FAD</keyword>
<evidence type="ECO:0000256" key="7">
    <source>
        <dbReference type="ARBA" id="ARBA00022827"/>
    </source>
</evidence>
<evidence type="ECO:0000256" key="9">
    <source>
        <dbReference type="ARBA" id="ARBA00031306"/>
    </source>
</evidence>
<evidence type="ECO:0000313" key="13">
    <source>
        <dbReference type="EMBL" id="XAJ81075.1"/>
    </source>
</evidence>
<proteinExistence type="inferred from homology"/>
<reference evidence="13" key="1">
    <citation type="submission" date="2024-06" db="EMBL/GenBank/DDBJ databases">
        <title>Unveiling Genomic Reduction in Obligate Endosymbionts Buchnera of Aphids: Insights from Phylogenomic Comparative Analysis with Novel Genome Data and Co-obligate Endosymbionts.</title>
        <authorList>
            <person name="Lu C."/>
            <person name="Zou T."/>
            <person name="Liu Q."/>
            <person name="Huang X."/>
        </authorList>
    </citation>
    <scope>NUCLEOTIDE SEQUENCE</scope>
    <source>
        <strain evidence="13">Aphau13</strain>
    </source>
</reference>
<evidence type="ECO:0000256" key="1">
    <source>
        <dbReference type="ARBA" id="ARBA00008282"/>
    </source>
</evidence>
<comment type="catalytic activity">
    <reaction evidence="10 11">
        <text>L-threonyl-[protein] + FAD = FMN-L-threonyl-[protein] + AMP + H(+)</text>
        <dbReference type="Rhea" id="RHEA:36847"/>
        <dbReference type="Rhea" id="RHEA-COMP:11060"/>
        <dbReference type="Rhea" id="RHEA-COMP:11061"/>
        <dbReference type="ChEBI" id="CHEBI:15378"/>
        <dbReference type="ChEBI" id="CHEBI:30013"/>
        <dbReference type="ChEBI" id="CHEBI:57692"/>
        <dbReference type="ChEBI" id="CHEBI:74257"/>
        <dbReference type="ChEBI" id="CHEBI:456215"/>
        <dbReference type="EC" id="2.7.1.180"/>
    </reaction>
</comment>
<dbReference type="PIRSF" id="PIRSF006268">
    <property type="entry name" value="ApbE"/>
    <property type="match status" value="1"/>
</dbReference>
<feature type="binding site" evidence="12">
    <location>
        <position position="261"/>
    </location>
    <ligand>
        <name>Mg(2+)</name>
        <dbReference type="ChEBI" id="CHEBI:18420"/>
    </ligand>
</feature>
<evidence type="ECO:0000256" key="5">
    <source>
        <dbReference type="ARBA" id="ARBA00022679"/>
    </source>
</evidence>
<dbReference type="Gene3D" id="3.10.520.10">
    <property type="entry name" value="ApbE-like domains"/>
    <property type="match status" value="1"/>
</dbReference>
<sequence>MGTYWEVKIPYEQVKNTKYIKKLIQNNLNKDEQLLSPWKQQSLVYKFNQLKKQKLLKINKNFLKIILIALNSHKNTYGKLDITIGSLINIWGFGTQKKPYNYPTIKMIKKNINLTGIQHLTIIQNSKGIYLKKNIDGMQINLSTLGEGFAVDHLSCILTNNGIKDYIISIGGTVLVKMENKKKSKIIAIQKPTDHKKIVQLMIRLNNQSISTAGTYLNYYLINGKNISHIINPQNGIPVKNNLVSVSVVASTALEADSWDTGLLLLGLKKAQELSINKNLAVCLISKGKNQFSTWMSPKFKKLVILT</sequence>
<keyword evidence="4 11" id="KW-0285">Flavoprotein</keyword>
<organism evidence="13">
    <name type="scientific">Buchnera aphidicola</name>
    <name type="common">Aphis aurantii</name>
    <dbReference type="NCBI Taxonomy" id="1470492"/>
    <lineage>
        <taxon>Bacteria</taxon>
        <taxon>Pseudomonadati</taxon>
        <taxon>Pseudomonadota</taxon>
        <taxon>Gammaproteobacteria</taxon>
        <taxon>Enterobacterales</taxon>
        <taxon>Erwiniaceae</taxon>
        <taxon>Buchnera</taxon>
    </lineage>
</organism>
<dbReference type="PANTHER" id="PTHR30040">
    <property type="entry name" value="THIAMINE BIOSYNTHESIS LIPOPROTEIN APBE"/>
    <property type="match status" value="1"/>
</dbReference>
<comment type="similarity">
    <text evidence="1 11">Belongs to the ApbE family.</text>
</comment>
<feature type="binding site" evidence="12">
    <location>
        <position position="257"/>
    </location>
    <ligand>
        <name>Mg(2+)</name>
        <dbReference type="ChEBI" id="CHEBI:18420"/>
    </ligand>
</feature>
<evidence type="ECO:0000256" key="6">
    <source>
        <dbReference type="ARBA" id="ARBA00022723"/>
    </source>
</evidence>
<feature type="binding site" evidence="12">
    <location>
        <position position="144"/>
    </location>
    <ligand>
        <name>Mg(2+)</name>
        <dbReference type="ChEBI" id="CHEBI:18420"/>
    </ligand>
</feature>